<protein>
    <recommendedName>
        <fullName evidence="4">VWFA domain containing protein</fullName>
    </recommendedName>
</protein>
<reference evidence="3" key="1">
    <citation type="submission" date="2020-04" db="EMBL/GenBank/DDBJ databases">
        <authorList>
            <person name="Chiriac C."/>
            <person name="Salcher M."/>
            <person name="Ghai R."/>
            <person name="Kavagutti S V."/>
        </authorList>
    </citation>
    <scope>NUCLEOTIDE SEQUENCE</scope>
</reference>
<dbReference type="SUPFAM" id="SSF53300">
    <property type="entry name" value="vWA-like"/>
    <property type="match status" value="1"/>
</dbReference>
<dbReference type="InterPro" id="IPR056690">
    <property type="entry name" value="DUF7788"/>
</dbReference>
<dbReference type="Gene3D" id="3.40.50.410">
    <property type="entry name" value="von Willebrand factor, type A domain"/>
    <property type="match status" value="1"/>
</dbReference>
<gene>
    <name evidence="3" type="ORF">UFOVP447_107</name>
</gene>
<name>A0A6J5MD88_9CAUD</name>
<proteinExistence type="predicted"/>
<evidence type="ECO:0000259" key="1">
    <source>
        <dbReference type="Pfam" id="PF11443"/>
    </source>
</evidence>
<dbReference type="Pfam" id="PF11443">
    <property type="entry name" value="DUF2828"/>
    <property type="match status" value="2"/>
</dbReference>
<evidence type="ECO:0000259" key="2">
    <source>
        <dbReference type="Pfam" id="PF25043"/>
    </source>
</evidence>
<dbReference type="InterPro" id="IPR011205">
    <property type="entry name" value="UCP015417_vWA"/>
</dbReference>
<dbReference type="Pfam" id="PF25043">
    <property type="entry name" value="DUF7788"/>
    <property type="match status" value="1"/>
</dbReference>
<dbReference type="InterPro" id="IPR036465">
    <property type="entry name" value="vWFA_dom_sf"/>
</dbReference>
<evidence type="ECO:0008006" key="4">
    <source>
        <dbReference type="Google" id="ProtNLM"/>
    </source>
</evidence>
<feature type="domain" description="DUF7788" evidence="2">
    <location>
        <begin position="271"/>
        <end position="450"/>
    </location>
</feature>
<dbReference type="PANTHER" id="PTHR31373:SF27">
    <property type="entry name" value="TROVE DOMAIN-CONTAINING PROTEIN"/>
    <property type="match status" value="1"/>
</dbReference>
<feature type="domain" description="DUF2828" evidence="1">
    <location>
        <begin position="168"/>
        <end position="256"/>
    </location>
</feature>
<accession>A0A6J5MD88</accession>
<dbReference type="PANTHER" id="PTHR31373">
    <property type="entry name" value="OS06G0652100 PROTEIN"/>
    <property type="match status" value="1"/>
</dbReference>
<organism evidence="3">
    <name type="scientific">uncultured Caudovirales phage</name>
    <dbReference type="NCBI Taxonomy" id="2100421"/>
    <lineage>
        <taxon>Viruses</taxon>
        <taxon>Duplodnaviria</taxon>
        <taxon>Heunggongvirae</taxon>
        <taxon>Uroviricota</taxon>
        <taxon>Caudoviricetes</taxon>
        <taxon>Peduoviridae</taxon>
        <taxon>Maltschvirus</taxon>
        <taxon>Maltschvirus maltsch</taxon>
    </lineage>
</organism>
<feature type="domain" description="DUF2828" evidence="1">
    <location>
        <begin position="16"/>
        <end position="92"/>
    </location>
</feature>
<dbReference type="EMBL" id="LR796423">
    <property type="protein sequence ID" value="CAB4143273.1"/>
    <property type="molecule type" value="Genomic_DNA"/>
</dbReference>
<evidence type="ECO:0000313" key="3">
    <source>
        <dbReference type="EMBL" id="CAB4143273.1"/>
    </source>
</evidence>
<dbReference type="InterPro" id="IPR058580">
    <property type="entry name" value="DUF2828"/>
</dbReference>
<sequence length="472" mass="53074">MTFKNAVLNTEVEARTWNGMKALKSTLSNTTDLFFKIGASRGKDISKQFEKAYHEDRELALRVAQWARDVRGGAGERELYRKTLKFLEKNYKHELLNTRILRNTAEIGRWDDLLVFEDAEVKSVAYNLIREALEAGNGLCAKWMPRKGPQAAELREAFGWSPKFYRKRLVELTKVVEQQMCAKEWDGINFSHVPSLAMSRYSKAFGKNAPELFTAYKEALKKGDPKVAKVNAGAVYPYDIVKNVRHGDSALADEQWKALPNYIGDAMVLPLVDVSGSMTSPIGGKRVAGKAQTTCLDVAVSLGLYCADKNTGPFKDLFLTFSTRPKFEHIKGTLSQKVRQMERSHWDMSTNLHGAFEEILRVATSNKVAAEDMPQVLLIMSDMQFNECTRFDNSAMQMIRRKYEDAGYRVPAIVFWNLNAADNVPVRFDERGVALVSGFSPAIMKSVLAADLDGMTPESIMVKTVSSDRYAL</sequence>